<dbReference type="InterPro" id="IPR001005">
    <property type="entry name" value="SANT/Myb"/>
</dbReference>
<organism evidence="2 3">
    <name type="scientific">Ceratodon purpureus</name>
    <name type="common">Fire moss</name>
    <name type="synonym">Dicranum purpureum</name>
    <dbReference type="NCBI Taxonomy" id="3225"/>
    <lineage>
        <taxon>Eukaryota</taxon>
        <taxon>Viridiplantae</taxon>
        <taxon>Streptophyta</taxon>
        <taxon>Embryophyta</taxon>
        <taxon>Bryophyta</taxon>
        <taxon>Bryophytina</taxon>
        <taxon>Bryopsida</taxon>
        <taxon>Dicranidae</taxon>
        <taxon>Pseudoditrichales</taxon>
        <taxon>Ditrichaceae</taxon>
        <taxon>Ceratodon</taxon>
    </lineage>
</organism>
<name>A0A8T0INA7_CERPU</name>
<gene>
    <name evidence="2" type="ORF">KC19_3G211400</name>
</gene>
<dbReference type="PANTHER" id="PTHR33492">
    <property type="entry name" value="OSJNBA0043A12.37 PROTEIN-RELATED"/>
    <property type="match status" value="1"/>
</dbReference>
<keyword evidence="3" id="KW-1185">Reference proteome</keyword>
<accession>A0A8T0INA7</accession>
<feature type="domain" description="Myb-like" evidence="1">
    <location>
        <begin position="171"/>
        <end position="243"/>
    </location>
</feature>
<dbReference type="EMBL" id="CM026423">
    <property type="protein sequence ID" value="KAG0584459.1"/>
    <property type="molecule type" value="Genomic_DNA"/>
</dbReference>
<evidence type="ECO:0000259" key="1">
    <source>
        <dbReference type="PROSITE" id="PS50090"/>
    </source>
</evidence>
<dbReference type="InterPro" id="IPR044822">
    <property type="entry name" value="Myb_DNA-bind_4"/>
</dbReference>
<dbReference type="Proteomes" id="UP000822688">
    <property type="component" value="Chromosome 3"/>
</dbReference>
<reference evidence="2" key="1">
    <citation type="submission" date="2020-06" db="EMBL/GenBank/DDBJ databases">
        <title>WGS assembly of Ceratodon purpureus strain R40.</title>
        <authorList>
            <person name="Carey S.B."/>
            <person name="Jenkins J."/>
            <person name="Shu S."/>
            <person name="Lovell J.T."/>
            <person name="Sreedasyam A."/>
            <person name="Maumus F."/>
            <person name="Tiley G.P."/>
            <person name="Fernandez-Pozo N."/>
            <person name="Barry K."/>
            <person name="Chen C."/>
            <person name="Wang M."/>
            <person name="Lipzen A."/>
            <person name="Daum C."/>
            <person name="Saski C.A."/>
            <person name="Payton A.C."/>
            <person name="Mcbreen J.C."/>
            <person name="Conrad R.E."/>
            <person name="Kollar L.M."/>
            <person name="Olsson S."/>
            <person name="Huttunen S."/>
            <person name="Landis J.B."/>
            <person name="Wickett N.J."/>
            <person name="Johnson M.G."/>
            <person name="Rensing S.A."/>
            <person name="Grimwood J."/>
            <person name="Schmutz J."/>
            <person name="Mcdaniel S.F."/>
        </authorList>
    </citation>
    <scope>NUCLEOTIDE SEQUENCE</scope>
    <source>
        <strain evidence="2">R40</strain>
    </source>
</reference>
<comment type="caution">
    <text evidence="2">The sequence shown here is derived from an EMBL/GenBank/DDBJ whole genome shotgun (WGS) entry which is preliminary data.</text>
</comment>
<dbReference type="AlphaFoldDB" id="A0A8T0INA7"/>
<proteinExistence type="predicted"/>
<dbReference type="SUPFAM" id="SSF52058">
    <property type="entry name" value="L domain-like"/>
    <property type="match status" value="1"/>
</dbReference>
<evidence type="ECO:0000313" key="2">
    <source>
        <dbReference type="EMBL" id="KAG0584459.1"/>
    </source>
</evidence>
<dbReference type="PROSITE" id="PS50090">
    <property type="entry name" value="MYB_LIKE"/>
    <property type="match status" value="1"/>
</dbReference>
<protein>
    <recommendedName>
        <fullName evidence="1">Myb-like domain-containing protein</fullName>
    </recommendedName>
</protein>
<sequence>MKVLACATAHCMDSAFVPWPRDPLVSASQFFQQFNSVPSGHHEPGPHAQSAQVPNNACVFGSLEEGFARHPHMDTLPPSNSQDHLYTLNSLSTGQYGHGTNGALPVDFQSDRNAGLEGCPIEAFPLRTSEGSVLNNNDIGSGSVNGAQHQFELNQQQSEAPRTTLCGPRIRKRKRDSNWTKEETSVLVDLKEEATREKGSRFCKGKPTATNWDAISAEMQNKLGTTTSAKTGDQCRLRWDTLMKSYQKIALHCKKSKKKFSELTEEERGELKLATTLSEDRWYQVIDQFCRPKPRKARVQKREGFERGDVGNGRCSASPQDSSSETRHICEPRKSYCRKQVAIPGFSTLSNDRRSTLLDLVNGSIILADVPWVSLLLKVADTCQWISILQNRSPSKISWDVCSLVKKKLVYKESAEDGKVHLDFYRLRVYAKFARKVASKNPDFDTYRRIWDHKSLSSFESHSMPQRITTLTLGNCLQLVEADLSNSPKLRCLVITGCIKLEVVTGWEHLQELGWLTIQECPSYHNLPTVQCLPSLKNYFISLVEFNDQLPWSLEPEVTQIVRLSRLVPEVRQFVRLCRLELYKNKQLKESGDLSSLKCLQVLRFRECNALSTIRGLSGLHSLTTLDLSFCCALSWLPSVANMKALTVLDIFATPMEEIIGIEELVSLEKLDCTKSNLKRLPDLYHLPQLQRIRLLETPLVKDPSSVYFGKDLVELYGDEERRMEYVDVSDISDSEHTHTEYCETLYSSDSDL</sequence>
<dbReference type="Pfam" id="PF13837">
    <property type="entry name" value="Myb_DNA-bind_4"/>
    <property type="match status" value="1"/>
</dbReference>
<dbReference type="Gene3D" id="3.80.10.10">
    <property type="entry name" value="Ribonuclease Inhibitor"/>
    <property type="match status" value="2"/>
</dbReference>
<dbReference type="Gene3D" id="1.10.10.60">
    <property type="entry name" value="Homeodomain-like"/>
    <property type="match status" value="1"/>
</dbReference>
<dbReference type="PANTHER" id="PTHR33492:SF4">
    <property type="entry name" value="OS02G0174300 PROTEIN"/>
    <property type="match status" value="1"/>
</dbReference>
<dbReference type="SMART" id="SM00717">
    <property type="entry name" value="SANT"/>
    <property type="match status" value="1"/>
</dbReference>
<dbReference type="InterPro" id="IPR032675">
    <property type="entry name" value="LRR_dom_sf"/>
</dbReference>
<evidence type="ECO:0000313" key="3">
    <source>
        <dbReference type="Proteomes" id="UP000822688"/>
    </source>
</evidence>